<dbReference type="Pfam" id="PF06522">
    <property type="entry name" value="B12D"/>
    <property type="match status" value="1"/>
</dbReference>
<dbReference type="OrthoDB" id="5511684at2759"/>
<evidence type="ECO:0000256" key="1">
    <source>
        <dbReference type="SAM" id="MobiDB-lite"/>
    </source>
</evidence>
<organism evidence="3 4">
    <name type="scientific">Synaphobranchus kaupii</name>
    <name type="common">Kaup's arrowtooth eel</name>
    <dbReference type="NCBI Taxonomy" id="118154"/>
    <lineage>
        <taxon>Eukaryota</taxon>
        <taxon>Metazoa</taxon>
        <taxon>Chordata</taxon>
        <taxon>Craniata</taxon>
        <taxon>Vertebrata</taxon>
        <taxon>Euteleostomi</taxon>
        <taxon>Actinopterygii</taxon>
        <taxon>Neopterygii</taxon>
        <taxon>Teleostei</taxon>
        <taxon>Anguilliformes</taxon>
        <taxon>Synaphobranchidae</taxon>
        <taxon>Synaphobranchus</taxon>
    </lineage>
</organism>
<evidence type="ECO:0000313" key="4">
    <source>
        <dbReference type="Proteomes" id="UP001152622"/>
    </source>
</evidence>
<keyword evidence="4" id="KW-1185">Reference proteome</keyword>
<dbReference type="PANTHER" id="PTHR14256:SF3">
    <property type="entry name" value="NORMAL MUCOSA OF ESOPHAGUS-SPECIFIC GENE 1 PROTEIN"/>
    <property type="match status" value="1"/>
</dbReference>
<evidence type="ECO:0000256" key="2">
    <source>
        <dbReference type="SAM" id="Phobius"/>
    </source>
</evidence>
<feature type="transmembrane region" description="Helical" evidence="2">
    <location>
        <begin position="108"/>
        <end position="131"/>
    </location>
</feature>
<name>A0A9Q1ERB0_SYNKA</name>
<proteinExistence type="predicted"/>
<feature type="region of interest" description="Disordered" evidence="1">
    <location>
        <begin position="1"/>
        <end position="30"/>
    </location>
</feature>
<accession>A0A9Q1ERB0</accession>
<sequence length="179" mass="20405">MTFEPFASGKAGEDGDKRGEGWQPARGDRKPATAWVLSQRLVGENQNNLSKTRVTFFSDSTLRRGGYESYEQRHFERHPGLYVILFLDHKGRFKMSGFFQLLRKKKELIPLIGFTGLAATGAISAAIYFLLTKPDVILNRTVNPEPWENLDPSKPQKLITINQQWKPVEELQLLKSLTK</sequence>
<protein>
    <recommendedName>
        <fullName evidence="5">Normal mucosa of esophagus-specific gene 1 protein</fullName>
    </recommendedName>
</protein>
<keyword evidence="2" id="KW-1133">Transmembrane helix</keyword>
<dbReference type="AlphaFoldDB" id="A0A9Q1ERB0"/>
<dbReference type="EMBL" id="JAINUF010000013">
    <property type="protein sequence ID" value="KAJ8343583.1"/>
    <property type="molecule type" value="Genomic_DNA"/>
</dbReference>
<gene>
    <name evidence="3" type="ORF">SKAU_G00309120</name>
</gene>
<dbReference type="Proteomes" id="UP001152622">
    <property type="component" value="Chromosome 13"/>
</dbReference>
<evidence type="ECO:0000313" key="3">
    <source>
        <dbReference type="EMBL" id="KAJ8343583.1"/>
    </source>
</evidence>
<evidence type="ECO:0008006" key="5">
    <source>
        <dbReference type="Google" id="ProtNLM"/>
    </source>
</evidence>
<dbReference type="InterPro" id="IPR010530">
    <property type="entry name" value="B12D"/>
</dbReference>
<comment type="caution">
    <text evidence="3">The sequence shown here is derived from an EMBL/GenBank/DDBJ whole genome shotgun (WGS) entry which is preliminary data.</text>
</comment>
<keyword evidence="2" id="KW-0472">Membrane</keyword>
<feature type="compositionally biased region" description="Basic and acidic residues" evidence="1">
    <location>
        <begin position="11"/>
        <end position="30"/>
    </location>
</feature>
<reference evidence="3" key="1">
    <citation type="journal article" date="2023" name="Science">
        <title>Genome structures resolve the early diversification of teleost fishes.</title>
        <authorList>
            <person name="Parey E."/>
            <person name="Louis A."/>
            <person name="Montfort J."/>
            <person name="Bouchez O."/>
            <person name="Roques C."/>
            <person name="Iampietro C."/>
            <person name="Lluch J."/>
            <person name="Castinel A."/>
            <person name="Donnadieu C."/>
            <person name="Desvignes T."/>
            <person name="Floi Bucao C."/>
            <person name="Jouanno E."/>
            <person name="Wen M."/>
            <person name="Mejri S."/>
            <person name="Dirks R."/>
            <person name="Jansen H."/>
            <person name="Henkel C."/>
            <person name="Chen W.J."/>
            <person name="Zahm M."/>
            <person name="Cabau C."/>
            <person name="Klopp C."/>
            <person name="Thompson A.W."/>
            <person name="Robinson-Rechavi M."/>
            <person name="Braasch I."/>
            <person name="Lecointre G."/>
            <person name="Bobe J."/>
            <person name="Postlethwait J.H."/>
            <person name="Berthelot C."/>
            <person name="Roest Crollius H."/>
            <person name="Guiguen Y."/>
        </authorList>
    </citation>
    <scope>NUCLEOTIDE SEQUENCE</scope>
    <source>
        <strain evidence="3">WJC10195</strain>
    </source>
</reference>
<dbReference type="PANTHER" id="PTHR14256">
    <property type="entry name" value="NADH-UBIQUINONE OXIDOREDUCTASE MLRQ SUBUNIT"/>
    <property type="match status" value="1"/>
</dbReference>
<keyword evidence="2" id="KW-0812">Transmembrane</keyword>